<proteinExistence type="predicted"/>
<keyword evidence="3" id="KW-1185">Reference proteome</keyword>
<reference evidence="2 3" key="1">
    <citation type="journal article" date="2021" name="bioRxiv">
        <title>Chromosome-scale and haplotype-resolved genome assembly of a tetraploid potato cultivar.</title>
        <authorList>
            <person name="Sun H."/>
            <person name="Jiao W.-B."/>
            <person name="Krause K."/>
            <person name="Campoy J.A."/>
            <person name="Goel M."/>
            <person name="Folz-Donahue K."/>
            <person name="Kukat C."/>
            <person name="Huettel B."/>
            <person name="Schneeberger K."/>
        </authorList>
    </citation>
    <scope>NUCLEOTIDE SEQUENCE [LARGE SCALE GENOMIC DNA]</scope>
    <source>
        <strain evidence="2">SolTubOtavaFocal</strain>
        <tissue evidence="2">Leaves</tissue>
    </source>
</reference>
<protein>
    <submittedName>
        <fullName evidence="2">Uncharacterized protein</fullName>
    </submittedName>
</protein>
<evidence type="ECO:0000256" key="1">
    <source>
        <dbReference type="SAM" id="MobiDB-lite"/>
    </source>
</evidence>
<comment type="caution">
    <text evidence="2">The sequence shown here is derived from an EMBL/GenBank/DDBJ whole genome shotgun (WGS) entry which is preliminary data.</text>
</comment>
<dbReference type="EMBL" id="JAIVGD010000001">
    <property type="protein sequence ID" value="KAH0783317.1"/>
    <property type="molecule type" value="Genomic_DNA"/>
</dbReference>
<evidence type="ECO:0000313" key="2">
    <source>
        <dbReference type="EMBL" id="KAH0783317.1"/>
    </source>
</evidence>
<name>A0ABQ7WTK4_SOLTU</name>
<sequence length="118" mass="12929">MSRSWWDHHVPSIGLWGRPHPKEPSPPTHLTPSPVDNVVPPASSPTYNAAPSPVDDVVSLAPTTSCINMDDNSVSDLITSVIYRKIPLSMQCCKIFAHSKRSINSEFSIIKNLTKPIA</sequence>
<accession>A0ABQ7WTK4</accession>
<organism evidence="2 3">
    <name type="scientific">Solanum tuberosum</name>
    <name type="common">Potato</name>
    <dbReference type="NCBI Taxonomy" id="4113"/>
    <lineage>
        <taxon>Eukaryota</taxon>
        <taxon>Viridiplantae</taxon>
        <taxon>Streptophyta</taxon>
        <taxon>Embryophyta</taxon>
        <taxon>Tracheophyta</taxon>
        <taxon>Spermatophyta</taxon>
        <taxon>Magnoliopsida</taxon>
        <taxon>eudicotyledons</taxon>
        <taxon>Gunneridae</taxon>
        <taxon>Pentapetalae</taxon>
        <taxon>asterids</taxon>
        <taxon>lamiids</taxon>
        <taxon>Solanales</taxon>
        <taxon>Solanaceae</taxon>
        <taxon>Solanoideae</taxon>
        <taxon>Solaneae</taxon>
        <taxon>Solanum</taxon>
    </lineage>
</organism>
<feature type="region of interest" description="Disordered" evidence="1">
    <location>
        <begin position="11"/>
        <end position="50"/>
    </location>
</feature>
<dbReference type="Proteomes" id="UP000826656">
    <property type="component" value="Unassembled WGS sequence"/>
</dbReference>
<evidence type="ECO:0000313" key="3">
    <source>
        <dbReference type="Proteomes" id="UP000826656"/>
    </source>
</evidence>
<gene>
    <name evidence="2" type="ORF">KY290_002915</name>
</gene>